<dbReference type="Gene3D" id="1.20.1440.40">
    <property type="entry name" value="YqcC-like"/>
    <property type="match status" value="1"/>
</dbReference>
<dbReference type="SUPFAM" id="SSF158452">
    <property type="entry name" value="YqcC-like"/>
    <property type="match status" value="1"/>
</dbReference>
<dbReference type="PIRSF" id="PIRSF006257">
    <property type="entry name" value="UCP006257"/>
    <property type="match status" value="1"/>
</dbReference>
<evidence type="ECO:0000259" key="1">
    <source>
        <dbReference type="Pfam" id="PF04287"/>
    </source>
</evidence>
<dbReference type="GO" id="GO:0044010">
    <property type="term" value="P:single-species biofilm formation"/>
    <property type="evidence" value="ECO:0007669"/>
    <property type="project" value="TreeGrafter"/>
</dbReference>
<name>A0AB94IEN7_9GAMM</name>
<dbReference type="Pfam" id="PF04287">
    <property type="entry name" value="DUF446"/>
    <property type="match status" value="1"/>
</dbReference>
<evidence type="ECO:0000313" key="3">
    <source>
        <dbReference type="Proteomes" id="UP000506160"/>
    </source>
</evidence>
<dbReference type="InterPro" id="IPR023376">
    <property type="entry name" value="YqcC-like_dom"/>
</dbReference>
<gene>
    <name evidence="2" type="ORF">O970_01370</name>
</gene>
<protein>
    <submittedName>
        <fullName evidence="2">YqcC family protein</fullName>
    </submittedName>
</protein>
<feature type="domain" description="YqcC-like" evidence="1">
    <location>
        <begin position="11"/>
        <end position="102"/>
    </location>
</feature>
<dbReference type="PANTHER" id="PTHR39586">
    <property type="entry name" value="CYTOPLASMIC PROTEIN-RELATED"/>
    <property type="match status" value="1"/>
</dbReference>
<dbReference type="AlphaFoldDB" id="A0AB94IEN7"/>
<accession>A0AB94IEN7</accession>
<keyword evidence="3" id="KW-1185">Reference proteome</keyword>
<dbReference type="InterPro" id="IPR007384">
    <property type="entry name" value="UCP006257"/>
</dbReference>
<dbReference type="Proteomes" id="UP000506160">
    <property type="component" value="Unassembled WGS sequence"/>
</dbReference>
<sequence>MTNNKRTDINLILNQIELELKNLQLWESSAPTSAALASQQPFAIDTLTPTQWLQWIFLPKMRYLLEVGADLPNNIAIHPYFEQTLTQPNYGPLLQWLKRIDETC</sequence>
<comment type="caution">
    <text evidence="2">The sequence shown here is derived from an EMBL/GenBank/DDBJ whole genome shotgun (WGS) entry which is preliminary data.</text>
</comment>
<evidence type="ECO:0000313" key="2">
    <source>
        <dbReference type="EMBL" id="TEA27955.1"/>
    </source>
</evidence>
<proteinExistence type="predicted"/>
<dbReference type="EMBL" id="AWGA01000012">
    <property type="protein sequence ID" value="TEA27955.1"/>
    <property type="molecule type" value="Genomic_DNA"/>
</dbReference>
<reference evidence="2 3" key="1">
    <citation type="journal article" date="2014" name="Appl. Environ. Microbiol.">
        <title>Genomic features of a bumble bee symbiont reflect its host environment.</title>
        <authorList>
            <person name="Martinson V.G."/>
            <person name="Magoc T."/>
            <person name="Koch H."/>
            <person name="Salzberg S.L."/>
            <person name="Moran N.A."/>
        </authorList>
    </citation>
    <scope>NUCLEOTIDE SEQUENCE [LARGE SCALE GENOMIC DNA]</scope>
    <source>
        <strain evidence="2 3">Bimp</strain>
    </source>
</reference>
<dbReference type="PANTHER" id="PTHR39586:SF1">
    <property type="entry name" value="CYTOPLASMIC PROTEIN"/>
    <property type="match status" value="1"/>
</dbReference>
<dbReference type="RefSeq" id="WP_024495394.1">
    <property type="nucleotide sequence ID" value="NZ_AWGA01000012.1"/>
</dbReference>
<organism evidence="2 3">
    <name type="scientific">Candidatus Schmidhempelia bombi str. Bimp</name>
    <dbReference type="NCBI Taxonomy" id="1387197"/>
    <lineage>
        <taxon>Bacteria</taxon>
        <taxon>Pseudomonadati</taxon>
        <taxon>Pseudomonadota</taxon>
        <taxon>Gammaproteobacteria</taxon>
        <taxon>Orbales</taxon>
        <taxon>Orbaceae</taxon>
        <taxon>Candidatus Schmidhempelia</taxon>
    </lineage>
</organism>
<dbReference type="InterPro" id="IPR036814">
    <property type="entry name" value="YqcC-like_sf"/>
</dbReference>